<dbReference type="AlphaFoldDB" id="A0A0R1X9X2"/>
<dbReference type="PANTHER" id="PTHR33877">
    <property type="entry name" value="SLL1193 PROTEIN"/>
    <property type="match status" value="1"/>
</dbReference>
<sequence>MVTEVVQNRIFVLNQDGQALMPCRPSKCRHLLHCNRAIIVSHTPFTIQLKYQSGSCLQDVSIGVDSGQRHIGLAVTSNEKVLWQGEVTLRQNVKSLLDTRHMYRHTRRQRHTRYRMVRFSNRKPRDIRLGVWLPPSVRQKCEHNIQWINRVRNVLPQADISIEVAKFDVQKLKDPTIHGIGYQQGDAFGYENVKQYVLERDEHTCQLCKRKIDTETKKTLKLHIHHIVYRSKGGTNAATNLLTVCTKCHTDRNHRAGGPLYALFEQKKTIPPLKNATFMNMLRNRLLTAFPEAHFTYGYITTVQRKKLGLAKAHYRDAVAISGIQQIIEEPKSVVMFDQFRTKKRSLHEATARRGRKQKNVTQKRVKKNTKKVKGWCLNDYVRISDGRCGFITGFSGLWMAHIRDRQGGLVKKLVSLTKLAFLHHTGTWRCTTLPTDVYDMQ</sequence>
<dbReference type="GO" id="GO:0003676">
    <property type="term" value="F:nucleic acid binding"/>
    <property type="evidence" value="ECO:0007669"/>
    <property type="project" value="InterPro"/>
</dbReference>
<dbReference type="Pfam" id="PF01844">
    <property type="entry name" value="HNH"/>
    <property type="match status" value="1"/>
</dbReference>
<accession>A0A0R1X9X2</accession>
<dbReference type="InterPro" id="IPR003615">
    <property type="entry name" value="HNH_nuc"/>
</dbReference>
<protein>
    <submittedName>
        <fullName evidence="2">Paclitaxel taxanoid biosynthesis susceptibility protein ts1</fullName>
    </submittedName>
</protein>
<organism evidence="2 3">
    <name type="scientific">Schleiferilactobacillus harbinensis DSM 16991</name>
    <dbReference type="NCBI Taxonomy" id="1122147"/>
    <lineage>
        <taxon>Bacteria</taxon>
        <taxon>Bacillati</taxon>
        <taxon>Bacillota</taxon>
        <taxon>Bacilli</taxon>
        <taxon>Lactobacillales</taxon>
        <taxon>Lactobacillaceae</taxon>
        <taxon>Schleiferilactobacillus</taxon>
    </lineage>
</organism>
<dbReference type="SMART" id="SM00507">
    <property type="entry name" value="HNHc"/>
    <property type="match status" value="1"/>
</dbReference>
<dbReference type="Pfam" id="PF14239">
    <property type="entry name" value="RRXRR"/>
    <property type="match status" value="1"/>
</dbReference>
<evidence type="ECO:0000313" key="3">
    <source>
        <dbReference type="Proteomes" id="UP000050949"/>
    </source>
</evidence>
<name>A0A0R1X9X2_9LACO</name>
<dbReference type="Proteomes" id="UP000050949">
    <property type="component" value="Unassembled WGS sequence"/>
</dbReference>
<comment type="caution">
    <text evidence="2">The sequence shown here is derived from an EMBL/GenBank/DDBJ whole genome shotgun (WGS) entry which is preliminary data.</text>
</comment>
<dbReference type="GO" id="GO:0008270">
    <property type="term" value="F:zinc ion binding"/>
    <property type="evidence" value="ECO:0007669"/>
    <property type="project" value="InterPro"/>
</dbReference>
<dbReference type="Gene3D" id="1.10.30.50">
    <property type="match status" value="1"/>
</dbReference>
<dbReference type="InterPro" id="IPR002711">
    <property type="entry name" value="HNH"/>
</dbReference>
<feature type="domain" description="HNH nuclease" evidence="1">
    <location>
        <begin position="192"/>
        <end position="250"/>
    </location>
</feature>
<evidence type="ECO:0000313" key="2">
    <source>
        <dbReference type="EMBL" id="KRM26910.1"/>
    </source>
</evidence>
<reference evidence="2 3" key="1">
    <citation type="journal article" date="2015" name="Genome Announc.">
        <title>Expanding the biotechnology potential of lactobacilli through comparative genomics of 213 strains and associated genera.</title>
        <authorList>
            <person name="Sun Z."/>
            <person name="Harris H.M."/>
            <person name="McCann A."/>
            <person name="Guo C."/>
            <person name="Argimon S."/>
            <person name="Zhang W."/>
            <person name="Yang X."/>
            <person name="Jeffery I.B."/>
            <person name="Cooney J.C."/>
            <person name="Kagawa T.F."/>
            <person name="Liu W."/>
            <person name="Song Y."/>
            <person name="Salvetti E."/>
            <person name="Wrobel A."/>
            <person name="Rasinkangas P."/>
            <person name="Parkhill J."/>
            <person name="Rea M.C."/>
            <person name="O'Sullivan O."/>
            <person name="Ritari J."/>
            <person name="Douillard F.P."/>
            <person name="Paul Ross R."/>
            <person name="Yang R."/>
            <person name="Briner A.E."/>
            <person name="Felis G.E."/>
            <person name="de Vos W.M."/>
            <person name="Barrangou R."/>
            <person name="Klaenhammer T.R."/>
            <person name="Caufield P.W."/>
            <person name="Cui Y."/>
            <person name="Zhang H."/>
            <person name="O'Toole P.W."/>
        </authorList>
    </citation>
    <scope>NUCLEOTIDE SEQUENCE [LARGE SCALE GENOMIC DNA]</scope>
    <source>
        <strain evidence="2 3">DSM 16991</strain>
    </source>
</reference>
<evidence type="ECO:0000259" key="1">
    <source>
        <dbReference type="SMART" id="SM00507"/>
    </source>
</evidence>
<dbReference type="PATRIC" id="fig|1122147.4.peg.2919"/>
<dbReference type="PANTHER" id="PTHR33877:SF2">
    <property type="entry name" value="OS07G0170200 PROTEIN"/>
    <property type="match status" value="1"/>
</dbReference>
<dbReference type="GO" id="GO:0004519">
    <property type="term" value="F:endonuclease activity"/>
    <property type="evidence" value="ECO:0007669"/>
    <property type="project" value="InterPro"/>
</dbReference>
<dbReference type="NCBIfam" id="NF040563">
    <property type="entry name" value="guided_IscB"/>
    <property type="match status" value="1"/>
</dbReference>
<proteinExistence type="predicted"/>
<dbReference type="InterPro" id="IPR047693">
    <property type="entry name" value="RNA-guided_IscB-like"/>
</dbReference>
<dbReference type="EMBL" id="AZFW01000060">
    <property type="protein sequence ID" value="KRM26910.1"/>
    <property type="molecule type" value="Genomic_DNA"/>
</dbReference>
<gene>
    <name evidence="2" type="ORF">FC91_GL002833</name>
</gene>
<dbReference type="InterPro" id="IPR025938">
    <property type="entry name" value="RRXRR_dom"/>
</dbReference>
<dbReference type="InterPro" id="IPR052892">
    <property type="entry name" value="NA-targeting_endonuclease"/>
</dbReference>
<dbReference type="CDD" id="cd00085">
    <property type="entry name" value="HNHc"/>
    <property type="match status" value="1"/>
</dbReference>